<name>I3CKL3_9GAMM</name>
<dbReference type="AlphaFoldDB" id="I3CKL3"/>
<keyword evidence="2" id="KW-1185">Reference proteome</keyword>
<evidence type="ECO:0008006" key="3">
    <source>
        <dbReference type="Google" id="ProtNLM"/>
    </source>
</evidence>
<evidence type="ECO:0000313" key="1">
    <source>
        <dbReference type="EMBL" id="EIJ44156.1"/>
    </source>
</evidence>
<reference evidence="1 2" key="1">
    <citation type="submission" date="2011-11" db="EMBL/GenBank/DDBJ databases">
        <title>Improved High-Quality Draft sequence of Beggiatoa alba B18lD.</title>
        <authorList>
            <consortium name="US DOE Joint Genome Institute"/>
            <person name="Lucas S."/>
            <person name="Han J."/>
            <person name="Lapidus A."/>
            <person name="Cheng J.-F."/>
            <person name="Goodwin L."/>
            <person name="Pitluck S."/>
            <person name="Peters L."/>
            <person name="Mikhailova N."/>
            <person name="Held B."/>
            <person name="Detter J.C."/>
            <person name="Han C."/>
            <person name="Tapia R."/>
            <person name="Land M."/>
            <person name="Hauser L."/>
            <person name="Kyrpides N."/>
            <person name="Ivanova N."/>
            <person name="Pagani I."/>
            <person name="Samuel K."/>
            <person name="Teske A."/>
            <person name="Mueller J."/>
            <person name="Woyke T."/>
        </authorList>
    </citation>
    <scope>NUCLEOTIDE SEQUENCE [LARGE SCALE GENOMIC DNA]</scope>
    <source>
        <strain evidence="1 2">B18LD</strain>
    </source>
</reference>
<dbReference type="Proteomes" id="UP000005744">
    <property type="component" value="Unassembled WGS sequence"/>
</dbReference>
<organism evidence="1 2">
    <name type="scientific">Beggiatoa alba B18LD</name>
    <dbReference type="NCBI Taxonomy" id="395493"/>
    <lineage>
        <taxon>Bacteria</taxon>
        <taxon>Pseudomonadati</taxon>
        <taxon>Pseudomonadota</taxon>
        <taxon>Gammaproteobacteria</taxon>
        <taxon>Thiotrichales</taxon>
        <taxon>Thiotrichaceae</taxon>
        <taxon>Beggiatoa</taxon>
    </lineage>
</organism>
<evidence type="ECO:0000313" key="2">
    <source>
        <dbReference type="Proteomes" id="UP000005744"/>
    </source>
</evidence>
<proteinExistence type="predicted"/>
<accession>I3CKL3</accession>
<dbReference type="EMBL" id="JH600070">
    <property type="protein sequence ID" value="EIJ44156.1"/>
    <property type="molecule type" value="Genomic_DNA"/>
</dbReference>
<sequence>MLSINSLKIFCLSVGLIFSLNSYAEMETISIVPTAFYSYRDFEYSVGGAGGVQGAINSLGAGVTVIYQQFYLDIAGEENPRASEEETNNLLFTNTVDFDRRDLTLSFGYAINEAISTFIGYKYGKSTITARPDSPFAGEEISLTGDGVFIGAGGVWSVRDWGFISFSAAYAQLDSTYRDLTVDTVKGDATGTSLSVKWKAPITENLFYDLSLIRHDYRYTDFDKIESDISEQILSLRLGLAYRF</sequence>
<dbReference type="HOGENOM" id="CLU_1219241_0_0_6"/>
<dbReference type="SUPFAM" id="SSF56935">
    <property type="entry name" value="Porins"/>
    <property type="match status" value="1"/>
</dbReference>
<dbReference type="STRING" id="395493.BegalDRAFT_3338"/>
<gene>
    <name evidence="1" type="ORF">BegalDRAFT_3338</name>
</gene>
<protein>
    <recommendedName>
        <fullName evidence="3">Outer membrane protein beta-barrel domain-containing protein</fullName>
    </recommendedName>
</protein>